<dbReference type="Proteomes" id="UP001139028">
    <property type="component" value="Unassembled WGS sequence"/>
</dbReference>
<reference evidence="2" key="1">
    <citation type="journal article" date="2022" name="Arch. Microbiol.">
        <title>Microbulbifer okhotskensis sp. nov., isolated from a deep bottom sediment of the Okhotsk Sea.</title>
        <authorList>
            <person name="Romanenko L."/>
            <person name="Kurilenko V."/>
            <person name="Otstavnykh N."/>
            <person name="Velansky P."/>
            <person name="Isaeva M."/>
            <person name="Mikhailov V."/>
        </authorList>
    </citation>
    <scope>NUCLEOTIDE SEQUENCE</scope>
    <source>
        <strain evidence="2">OS29</strain>
    </source>
</reference>
<accession>A0A9X2J3Y7</accession>
<keyword evidence="3" id="KW-1185">Reference proteome</keyword>
<evidence type="ECO:0000313" key="3">
    <source>
        <dbReference type="Proteomes" id="UP001139028"/>
    </source>
</evidence>
<dbReference type="AlphaFoldDB" id="A0A9X2J3Y7"/>
<sequence>MPGANQRLKQEKGEVRCLRRELEEEIAWLQRHFEALSNVSAENDIALRRTYNSMLFSRRALLGRMPR</sequence>
<proteinExistence type="predicted"/>
<protein>
    <submittedName>
        <fullName evidence="2">Uncharacterized protein</fullName>
    </submittedName>
</protein>
<comment type="caution">
    <text evidence="2">The sequence shown here is derived from an EMBL/GenBank/DDBJ whole genome shotgun (WGS) entry which is preliminary data.</text>
</comment>
<keyword evidence="1" id="KW-0175">Coiled coil</keyword>
<gene>
    <name evidence="2" type="ORF">MO867_00195</name>
</gene>
<name>A0A9X2J3Y7_9GAMM</name>
<evidence type="ECO:0000313" key="2">
    <source>
        <dbReference type="EMBL" id="MCO1332744.1"/>
    </source>
</evidence>
<dbReference type="EMBL" id="JALBWM010000001">
    <property type="protein sequence ID" value="MCO1332744.1"/>
    <property type="molecule type" value="Genomic_DNA"/>
</dbReference>
<feature type="coiled-coil region" evidence="1">
    <location>
        <begin position="5"/>
        <end position="39"/>
    </location>
</feature>
<evidence type="ECO:0000256" key="1">
    <source>
        <dbReference type="SAM" id="Coils"/>
    </source>
</evidence>
<dbReference type="RefSeq" id="WP_252463915.1">
    <property type="nucleotide sequence ID" value="NZ_JALBWM010000001.1"/>
</dbReference>
<organism evidence="2 3">
    <name type="scientific">Microbulbifer okhotskensis</name>
    <dbReference type="NCBI Taxonomy" id="2926617"/>
    <lineage>
        <taxon>Bacteria</taxon>
        <taxon>Pseudomonadati</taxon>
        <taxon>Pseudomonadota</taxon>
        <taxon>Gammaproteobacteria</taxon>
        <taxon>Cellvibrionales</taxon>
        <taxon>Microbulbiferaceae</taxon>
        <taxon>Microbulbifer</taxon>
    </lineage>
</organism>